<feature type="binding site" evidence="5">
    <location>
        <position position="133"/>
    </location>
    <ligand>
        <name>substrate</name>
    </ligand>
</feature>
<evidence type="ECO:0000259" key="7">
    <source>
        <dbReference type="Pfam" id="PF10590"/>
    </source>
</evidence>
<accession>A0ABW2KBB0</accession>
<dbReference type="RefSeq" id="WP_379868252.1">
    <property type="nucleotide sequence ID" value="NZ_JBHTBH010000001.1"/>
</dbReference>
<feature type="binding site" evidence="5">
    <location>
        <begin position="195"/>
        <end position="197"/>
    </location>
    <ligand>
        <name>substrate</name>
    </ligand>
</feature>
<feature type="binding site" evidence="5">
    <location>
        <position position="107"/>
    </location>
    <ligand>
        <name>FMN</name>
        <dbReference type="ChEBI" id="CHEBI:58210"/>
    </ligand>
</feature>
<feature type="binding site" evidence="5">
    <location>
        <position position="84"/>
    </location>
    <ligand>
        <name>FMN</name>
        <dbReference type="ChEBI" id="CHEBI:58210"/>
    </ligand>
</feature>
<protein>
    <recommendedName>
        <fullName evidence="5">Pyridoxine/pyridoxamine 5'-phosphate oxidase</fullName>
        <ecNumber evidence="5">1.4.3.5</ecNumber>
    </recommendedName>
    <alternativeName>
        <fullName evidence="5">PNP/PMP oxidase</fullName>
        <shortName evidence="5">PNPOx</shortName>
    </alternativeName>
    <alternativeName>
        <fullName evidence="5">Pyridoxal 5'-phosphate synthase</fullName>
    </alternativeName>
</protein>
<keyword evidence="4 5" id="KW-0560">Oxidoreductase</keyword>
<feature type="domain" description="Pyridoxine 5'-phosphate oxidase dimerisation C-terminal" evidence="7">
    <location>
        <begin position="176"/>
        <end position="225"/>
    </location>
</feature>
<reference evidence="9" key="1">
    <citation type="journal article" date="2019" name="Int. J. Syst. Evol. Microbiol.">
        <title>The Global Catalogue of Microorganisms (GCM) 10K type strain sequencing project: providing services to taxonomists for standard genome sequencing and annotation.</title>
        <authorList>
            <consortium name="The Broad Institute Genomics Platform"/>
            <consortium name="The Broad Institute Genome Sequencing Center for Infectious Disease"/>
            <person name="Wu L."/>
            <person name="Ma J."/>
        </authorList>
    </citation>
    <scope>NUCLEOTIDE SEQUENCE [LARGE SCALE GENOMIC DNA]</scope>
    <source>
        <strain evidence="9">CGMCC 4.7382</strain>
    </source>
</reference>
<comment type="cofactor">
    <cofactor evidence="5">
        <name>FMN</name>
        <dbReference type="ChEBI" id="CHEBI:58210"/>
    </cofactor>
    <text evidence="5">Binds 1 FMN per subunit.</text>
</comment>
<feature type="binding site" evidence="5">
    <location>
        <begin position="63"/>
        <end position="68"/>
    </location>
    <ligand>
        <name>FMN</name>
        <dbReference type="ChEBI" id="CHEBI:58210"/>
    </ligand>
</feature>
<comment type="similarity">
    <text evidence="1 5">Belongs to the pyridoxamine 5'-phosphate oxidase family.</text>
</comment>
<dbReference type="EMBL" id="JBHTBH010000001">
    <property type="protein sequence ID" value="MFC7326479.1"/>
    <property type="molecule type" value="Genomic_DNA"/>
</dbReference>
<name>A0ABW2KBB0_9ACTN</name>
<evidence type="ECO:0000256" key="2">
    <source>
        <dbReference type="ARBA" id="ARBA00022630"/>
    </source>
</evidence>
<keyword evidence="9" id="KW-1185">Reference proteome</keyword>
<feature type="binding site" evidence="5">
    <location>
        <position position="189"/>
    </location>
    <ligand>
        <name>FMN</name>
        <dbReference type="ChEBI" id="CHEBI:58210"/>
    </ligand>
</feature>
<dbReference type="PIRSF" id="PIRSF000190">
    <property type="entry name" value="Pyd_amn-ph_oxd"/>
    <property type="match status" value="1"/>
</dbReference>
<evidence type="ECO:0000256" key="4">
    <source>
        <dbReference type="ARBA" id="ARBA00023002"/>
    </source>
</evidence>
<feature type="binding site" evidence="5">
    <location>
        <position position="68"/>
    </location>
    <ligand>
        <name>substrate</name>
    </ligand>
</feature>
<comment type="pathway">
    <text evidence="5">Cofactor metabolism; pyridoxal 5'-phosphate salvage; pyridoxal 5'-phosphate from pyridoxamine 5'-phosphate: step 1/1.</text>
</comment>
<comment type="catalytic activity">
    <reaction evidence="5">
        <text>pyridoxamine 5'-phosphate + O2 + H2O = pyridoxal 5'-phosphate + H2O2 + NH4(+)</text>
        <dbReference type="Rhea" id="RHEA:15817"/>
        <dbReference type="ChEBI" id="CHEBI:15377"/>
        <dbReference type="ChEBI" id="CHEBI:15379"/>
        <dbReference type="ChEBI" id="CHEBI:16240"/>
        <dbReference type="ChEBI" id="CHEBI:28938"/>
        <dbReference type="ChEBI" id="CHEBI:58451"/>
        <dbReference type="ChEBI" id="CHEBI:597326"/>
        <dbReference type="EC" id="1.4.3.5"/>
    </reaction>
</comment>
<dbReference type="Proteomes" id="UP001596540">
    <property type="component" value="Unassembled WGS sequence"/>
</dbReference>
<proteinExistence type="inferred from homology"/>
<comment type="pathway">
    <text evidence="5">Cofactor metabolism; pyridoxal 5'-phosphate salvage; pyridoxal 5'-phosphate from pyridoxine 5'-phosphate: step 1/1.</text>
</comment>
<dbReference type="PROSITE" id="PS01064">
    <property type="entry name" value="PYRIDOX_OXIDASE"/>
    <property type="match status" value="1"/>
</dbReference>
<comment type="catalytic activity">
    <reaction evidence="5">
        <text>pyridoxine 5'-phosphate + O2 = pyridoxal 5'-phosphate + H2O2</text>
        <dbReference type="Rhea" id="RHEA:15149"/>
        <dbReference type="ChEBI" id="CHEBI:15379"/>
        <dbReference type="ChEBI" id="CHEBI:16240"/>
        <dbReference type="ChEBI" id="CHEBI:58589"/>
        <dbReference type="ChEBI" id="CHEBI:597326"/>
        <dbReference type="EC" id="1.4.3.5"/>
    </reaction>
</comment>
<dbReference type="GO" id="GO:0004733">
    <property type="term" value="F:pyridoxamine phosphate oxidase activity"/>
    <property type="evidence" value="ECO:0007669"/>
    <property type="project" value="UniProtKB-EC"/>
</dbReference>
<evidence type="ECO:0000259" key="6">
    <source>
        <dbReference type="Pfam" id="PF01243"/>
    </source>
</evidence>
<dbReference type="PANTHER" id="PTHR10851:SF0">
    <property type="entry name" value="PYRIDOXINE-5'-PHOSPHATE OXIDASE"/>
    <property type="match status" value="1"/>
</dbReference>
<dbReference type="InterPro" id="IPR012349">
    <property type="entry name" value="Split_barrel_FMN-bd"/>
</dbReference>
<dbReference type="Pfam" id="PF10590">
    <property type="entry name" value="PNP_phzG_C"/>
    <property type="match status" value="1"/>
</dbReference>
<evidence type="ECO:0000313" key="8">
    <source>
        <dbReference type="EMBL" id="MFC7326479.1"/>
    </source>
</evidence>
<dbReference type="PANTHER" id="PTHR10851">
    <property type="entry name" value="PYRIDOXINE-5-PHOSPHATE OXIDASE"/>
    <property type="match status" value="1"/>
</dbReference>
<feature type="binding site" evidence="5">
    <location>
        <position position="85"/>
    </location>
    <ligand>
        <name>FMN</name>
        <dbReference type="ChEBI" id="CHEBI:58210"/>
    </ligand>
</feature>
<dbReference type="InterPro" id="IPR019740">
    <property type="entry name" value="Pyridox_Oxase_CS"/>
</dbReference>
<feature type="binding site" evidence="5">
    <location>
        <begin position="143"/>
        <end position="144"/>
    </location>
    <ligand>
        <name>FMN</name>
        <dbReference type="ChEBI" id="CHEBI:58210"/>
    </ligand>
</feature>
<keyword evidence="5" id="KW-0664">Pyridoxine biosynthesis</keyword>
<feature type="binding site" evidence="5">
    <location>
        <position position="199"/>
    </location>
    <ligand>
        <name>FMN</name>
        <dbReference type="ChEBI" id="CHEBI:58210"/>
    </ligand>
</feature>
<gene>
    <name evidence="5 8" type="primary">pdxH</name>
    <name evidence="8" type="ORF">ACFQRF_01885</name>
</gene>
<dbReference type="InterPro" id="IPR019576">
    <property type="entry name" value="Pyridoxamine_oxidase_dimer_C"/>
</dbReference>
<feature type="binding site" evidence="5">
    <location>
        <position position="125"/>
    </location>
    <ligand>
        <name>substrate</name>
    </ligand>
</feature>
<comment type="caution">
    <text evidence="8">The sequence shown here is derived from an EMBL/GenBank/DDBJ whole genome shotgun (WGS) entry which is preliminary data.</text>
</comment>
<dbReference type="Pfam" id="PF01243">
    <property type="entry name" value="PNPOx_N"/>
    <property type="match status" value="1"/>
</dbReference>
<evidence type="ECO:0000256" key="5">
    <source>
        <dbReference type="HAMAP-Rule" id="MF_01629"/>
    </source>
</evidence>
<feature type="binding site" evidence="5">
    <location>
        <position position="129"/>
    </location>
    <ligand>
        <name>substrate</name>
    </ligand>
</feature>
<feature type="domain" description="Pyridoxamine 5'-phosphate oxidase N-terminal" evidence="6">
    <location>
        <begin position="35"/>
        <end position="160"/>
    </location>
</feature>
<dbReference type="NCBIfam" id="TIGR00558">
    <property type="entry name" value="pdxH"/>
    <property type="match status" value="1"/>
</dbReference>
<dbReference type="EC" id="1.4.3.5" evidence="5"/>
<evidence type="ECO:0000256" key="3">
    <source>
        <dbReference type="ARBA" id="ARBA00022643"/>
    </source>
</evidence>
<dbReference type="HAMAP" id="MF_01629">
    <property type="entry name" value="PdxH"/>
    <property type="match status" value="1"/>
</dbReference>
<sequence>MNHCDPAELREPYDGTSLRRADLSAHPMKQFHIWFTQAHTAGLPEPNAMVLATVEPDGAPRARTVLLKGYDRTGLRFFTNYTSRKARALRENPRASVVFPWHAIRRQVIVSGRVECLSTEENDAYFASRPHGSQIGAWASEHQSAPVAGRAELDARYARFEAMWPDGEPVPRPEYWGGYRLLPVEVEFWQGRPDRMHDRFRYRRVGPDVPEAEPAAVWDIERLSP</sequence>
<evidence type="ECO:0000256" key="1">
    <source>
        <dbReference type="ARBA" id="ARBA00007301"/>
    </source>
</evidence>
<organism evidence="8 9">
    <name type="scientific">Marinactinospora rubrisoli</name>
    <dbReference type="NCBI Taxonomy" id="2715399"/>
    <lineage>
        <taxon>Bacteria</taxon>
        <taxon>Bacillati</taxon>
        <taxon>Actinomycetota</taxon>
        <taxon>Actinomycetes</taxon>
        <taxon>Streptosporangiales</taxon>
        <taxon>Nocardiopsidaceae</taxon>
        <taxon>Marinactinospora</taxon>
    </lineage>
</organism>
<dbReference type="NCBIfam" id="NF004231">
    <property type="entry name" value="PRK05679.1"/>
    <property type="match status" value="1"/>
</dbReference>
<dbReference type="SUPFAM" id="SSF50475">
    <property type="entry name" value="FMN-binding split barrel"/>
    <property type="match status" value="1"/>
</dbReference>
<dbReference type="InterPro" id="IPR011576">
    <property type="entry name" value="Pyridox_Oxase_N"/>
</dbReference>
<dbReference type="InterPro" id="IPR000659">
    <property type="entry name" value="Pyridox_Oxase"/>
</dbReference>
<keyword evidence="2 5" id="KW-0285">Flavoprotein</keyword>
<comment type="function">
    <text evidence="5">Catalyzes the oxidation of either pyridoxine 5'-phosphate (PNP) or pyridoxamine 5'-phosphate (PMP) into pyridoxal 5'-phosphate (PLP).</text>
</comment>
<comment type="subunit">
    <text evidence="5">Homodimer.</text>
</comment>
<keyword evidence="3 5" id="KW-0288">FMN</keyword>
<dbReference type="Gene3D" id="2.30.110.10">
    <property type="entry name" value="Electron Transport, Fmn-binding Protein, Chain A"/>
    <property type="match status" value="1"/>
</dbReference>
<feature type="binding site" evidence="5">
    <location>
        <begin position="78"/>
        <end position="79"/>
    </location>
    <ligand>
        <name>FMN</name>
        <dbReference type="ChEBI" id="CHEBI:58210"/>
    </ligand>
</feature>
<evidence type="ECO:0000313" key="9">
    <source>
        <dbReference type="Proteomes" id="UP001596540"/>
    </source>
</evidence>